<dbReference type="Gene3D" id="2.30.30.240">
    <property type="entry name" value="PRC-barrel domain"/>
    <property type="match status" value="1"/>
</dbReference>
<evidence type="ECO:0000256" key="5">
    <source>
        <dbReference type="HAMAP-Rule" id="MF_00014"/>
    </source>
</evidence>
<dbReference type="OrthoDB" id="9810331at2"/>
<organism evidence="8 9">
    <name type="scientific">Flexibacter flexilis DSM 6793</name>
    <dbReference type="NCBI Taxonomy" id="927664"/>
    <lineage>
        <taxon>Bacteria</taxon>
        <taxon>Pseudomonadati</taxon>
        <taxon>Bacteroidota</taxon>
        <taxon>Cytophagia</taxon>
        <taxon>Cytophagales</taxon>
        <taxon>Flexibacteraceae</taxon>
        <taxon>Flexibacter</taxon>
    </lineage>
</organism>
<dbReference type="InterPro" id="IPR009000">
    <property type="entry name" value="Transl_B-barrel_sf"/>
</dbReference>
<evidence type="ECO:0000259" key="6">
    <source>
        <dbReference type="Pfam" id="PF01782"/>
    </source>
</evidence>
<dbReference type="InterPro" id="IPR011033">
    <property type="entry name" value="PRC_barrel-like_sf"/>
</dbReference>
<name>A0A1I1L379_9BACT</name>
<reference evidence="8 9" key="1">
    <citation type="submission" date="2016-10" db="EMBL/GenBank/DDBJ databases">
        <authorList>
            <person name="de Groot N.N."/>
        </authorList>
    </citation>
    <scope>NUCLEOTIDE SEQUENCE [LARGE SCALE GENOMIC DNA]</scope>
    <source>
        <strain evidence="8 9">DSM 6793</strain>
    </source>
</reference>
<feature type="domain" description="Ribosome maturation factor RimM PRC barrel" evidence="7">
    <location>
        <begin position="102"/>
        <end position="168"/>
    </location>
</feature>
<dbReference type="EMBL" id="FOLE01000008">
    <property type="protein sequence ID" value="SFC67499.1"/>
    <property type="molecule type" value="Genomic_DNA"/>
</dbReference>
<dbReference type="InterPro" id="IPR002676">
    <property type="entry name" value="RimM_N"/>
</dbReference>
<dbReference type="InterPro" id="IPR011961">
    <property type="entry name" value="RimM"/>
</dbReference>
<comment type="domain">
    <text evidence="5">The PRC barrel domain binds ribosomal protein uS19.</text>
</comment>
<evidence type="ECO:0000256" key="3">
    <source>
        <dbReference type="ARBA" id="ARBA00022552"/>
    </source>
</evidence>
<dbReference type="NCBIfam" id="TIGR02273">
    <property type="entry name" value="16S_RimM"/>
    <property type="match status" value="1"/>
</dbReference>
<dbReference type="InterPro" id="IPR056792">
    <property type="entry name" value="PRC_RimM"/>
</dbReference>
<evidence type="ECO:0000313" key="8">
    <source>
        <dbReference type="EMBL" id="SFC67499.1"/>
    </source>
</evidence>
<dbReference type="PANTHER" id="PTHR33692:SF1">
    <property type="entry name" value="RIBOSOME MATURATION FACTOR RIMM"/>
    <property type="match status" value="1"/>
</dbReference>
<dbReference type="SUPFAM" id="SSF50447">
    <property type="entry name" value="Translation proteins"/>
    <property type="match status" value="1"/>
</dbReference>
<gene>
    <name evidence="5" type="primary">rimM</name>
    <name evidence="8" type="ORF">SAMN05421780_10837</name>
</gene>
<keyword evidence="4 5" id="KW-0143">Chaperone</keyword>
<proteinExistence type="inferred from homology"/>
<dbReference type="InterPro" id="IPR036976">
    <property type="entry name" value="RimM_N_sf"/>
</dbReference>
<comment type="subunit">
    <text evidence="5">Binds ribosomal protein uS19.</text>
</comment>
<dbReference type="GO" id="GO:0042274">
    <property type="term" value="P:ribosomal small subunit biogenesis"/>
    <property type="evidence" value="ECO:0007669"/>
    <property type="project" value="UniProtKB-UniRule"/>
</dbReference>
<dbReference type="HAMAP" id="MF_00014">
    <property type="entry name" value="Ribosome_mat_RimM"/>
    <property type="match status" value="1"/>
</dbReference>
<dbReference type="GO" id="GO:0043022">
    <property type="term" value="F:ribosome binding"/>
    <property type="evidence" value="ECO:0007669"/>
    <property type="project" value="InterPro"/>
</dbReference>
<dbReference type="Pfam" id="PF24986">
    <property type="entry name" value="PRC_RimM"/>
    <property type="match status" value="1"/>
</dbReference>
<keyword evidence="2 5" id="KW-0690">Ribosome biogenesis</keyword>
<dbReference type="GO" id="GO:0005840">
    <property type="term" value="C:ribosome"/>
    <property type="evidence" value="ECO:0007669"/>
    <property type="project" value="InterPro"/>
</dbReference>
<dbReference type="RefSeq" id="WP_091513733.1">
    <property type="nucleotide sequence ID" value="NZ_FOLE01000008.1"/>
</dbReference>
<accession>A0A1I1L379</accession>
<dbReference type="STRING" id="927664.SAMN05421780_10837"/>
<evidence type="ECO:0000313" key="9">
    <source>
        <dbReference type="Proteomes" id="UP000199514"/>
    </source>
</evidence>
<dbReference type="Pfam" id="PF01782">
    <property type="entry name" value="RimM"/>
    <property type="match status" value="1"/>
</dbReference>
<protein>
    <recommendedName>
        <fullName evidence="5">Ribosome maturation factor RimM</fullName>
    </recommendedName>
</protein>
<evidence type="ECO:0000259" key="7">
    <source>
        <dbReference type="Pfam" id="PF24986"/>
    </source>
</evidence>
<sequence length="181" mass="20760">MTKDDCFLLGYVEKTHGIHGEIVMVFDVDFPEDYEDLESIFLEVKGRLVPYFIESLRLRGNKAIVQLEDVNTVEKAALLKSCELYLPEEALEPLDEDQFYFHEIIGYQVIDKLKGVLGKVTAVYELPQQHLLAMDYQDVEVLIPLTDAIVLAVDKENAQVQTQLPDGLLEIYLEEKPNREN</sequence>
<comment type="similarity">
    <text evidence="5">Belongs to the RimM family.</text>
</comment>
<dbReference type="GO" id="GO:0006364">
    <property type="term" value="P:rRNA processing"/>
    <property type="evidence" value="ECO:0007669"/>
    <property type="project" value="UniProtKB-UniRule"/>
</dbReference>
<comment type="subcellular location">
    <subcellularLocation>
        <location evidence="5">Cytoplasm</location>
    </subcellularLocation>
</comment>
<dbReference type="Proteomes" id="UP000199514">
    <property type="component" value="Unassembled WGS sequence"/>
</dbReference>
<dbReference type="SUPFAM" id="SSF50346">
    <property type="entry name" value="PRC-barrel domain"/>
    <property type="match status" value="1"/>
</dbReference>
<dbReference type="GO" id="GO:0005737">
    <property type="term" value="C:cytoplasm"/>
    <property type="evidence" value="ECO:0007669"/>
    <property type="project" value="UniProtKB-SubCell"/>
</dbReference>
<keyword evidence="9" id="KW-1185">Reference proteome</keyword>
<evidence type="ECO:0000256" key="2">
    <source>
        <dbReference type="ARBA" id="ARBA00022517"/>
    </source>
</evidence>
<dbReference type="Gene3D" id="2.40.30.60">
    <property type="entry name" value="RimM"/>
    <property type="match status" value="1"/>
</dbReference>
<dbReference type="PANTHER" id="PTHR33692">
    <property type="entry name" value="RIBOSOME MATURATION FACTOR RIMM"/>
    <property type="match status" value="1"/>
</dbReference>
<feature type="domain" description="RimM N-terminal" evidence="6">
    <location>
        <begin position="9"/>
        <end position="89"/>
    </location>
</feature>
<comment type="function">
    <text evidence="5">An accessory protein needed during the final step in the assembly of 30S ribosomal subunit, possibly for assembly of the head region. Essential for efficient processing of 16S rRNA. May be needed both before and after RbfA during the maturation of 16S rRNA. It has affinity for free ribosomal 30S subunits but not for 70S ribosomes.</text>
</comment>
<keyword evidence="1 5" id="KW-0963">Cytoplasm</keyword>
<keyword evidence="3 5" id="KW-0698">rRNA processing</keyword>
<dbReference type="AlphaFoldDB" id="A0A1I1L379"/>
<evidence type="ECO:0000256" key="1">
    <source>
        <dbReference type="ARBA" id="ARBA00022490"/>
    </source>
</evidence>
<evidence type="ECO:0000256" key="4">
    <source>
        <dbReference type="ARBA" id="ARBA00023186"/>
    </source>
</evidence>